<dbReference type="SUPFAM" id="SSF48452">
    <property type="entry name" value="TPR-like"/>
    <property type="match status" value="1"/>
</dbReference>
<evidence type="ECO:0000256" key="6">
    <source>
        <dbReference type="ARBA" id="ARBA00022737"/>
    </source>
</evidence>
<accession>B1Z9L7</accession>
<dbReference type="STRING" id="441620.Mpop_3854"/>
<dbReference type="PANTHER" id="PTHR44835:SF1">
    <property type="entry name" value="PROTEIN O-GLCNAC TRANSFERASE"/>
    <property type="match status" value="1"/>
</dbReference>
<protein>
    <recommendedName>
        <fullName evidence="3">protein O-GlcNAc transferase</fullName>
        <ecNumber evidence="3">2.4.1.255</ecNumber>
    </recommendedName>
</protein>
<dbReference type="CAZy" id="GT41">
    <property type="family name" value="Glycosyltransferase Family 41"/>
</dbReference>
<evidence type="ECO:0000259" key="9">
    <source>
        <dbReference type="Pfam" id="PF13844"/>
    </source>
</evidence>
<dbReference type="EC" id="2.4.1.255" evidence="3"/>
<dbReference type="PROSITE" id="PS50005">
    <property type="entry name" value="TPR"/>
    <property type="match status" value="3"/>
</dbReference>
<evidence type="ECO:0000256" key="8">
    <source>
        <dbReference type="PROSITE-ProRule" id="PRU00339"/>
    </source>
</evidence>
<dbReference type="HOGENOM" id="CLU_001721_4_0_5"/>
<evidence type="ECO:0000313" key="11">
    <source>
        <dbReference type="Proteomes" id="UP000007136"/>
    </source>
</evidence>
<keyword evidence="4" id="KW-0328">Glycosyltransferase</keyword>
<dbReference type="GO" id="GO:0097363">
    <property type="term" value="F:protein O-acetylglucosaminyltransferase activity"/>
    <property type="evidence" value="ECO:0007669"/>
    <property type="project" value="UniProtKB-EC"/>
</dbReference>
<dbReference type="InterPro" id="IPR019734">
    <property type="entry name" value="TPR_rpt"/>
</dbReference>
<organism evidence="10 11">
    <name type="scientific">Methylorubrum populi (strain ATCC BAA-705 / NCIMB 13946 / BJ001)</name>
    <name type="common">Methylobacterium populi</name>
    <dbReference type="NCBI Taxonomy" id="441620"/>
    <lineage>
        <taxon>Bacteria</taxon>
        <taxon>Pseudomonadati</taxon>
        <taxon>Pseudomonadota</taxon>
        <taxon>Alphaproteobacteria</taxon>
        <taxon>Hyphomicrobiales</taxon>
        <taxon>Methylobacteriaceae</taxon>
        <taxon>Methylorubrum</taxon>
    </lineage>
</organism>
<evidence type="ECO:0000256" key="2">
    <source>
        <dbReference type="ARBA" id="ARBA00005386"/>
    </source>
</evidence>
<dbReference type="EMBL" id="CP001029">
    <property type="protein sequence ID" value="ACB81981.1"/>
    <property type="molecule type" value="Genomic_DNA"/>
</dbReference>
<dbReference type="InterPro" id="IPR051939">
    <property type="entry name" value="Glycosyltr_41/O-GlcNAc_trsf"/>
</dbReference>
<reference evidence="10" key="1">
    <citation type="submission" date="2008-04" db="EMBL/GenBank/DDBJ databases">
        <title>Complete sequence of chromosome of Methylobacterium populi BJ001.</title>
        <authorList>
            <consortium name="US DOE Joint Genome Institute"/>
            <person name="Copeland A."/>
            <person name="Lucas S."/>
            <person name="Lapidus A."/>
            <person name="Glavina del Rio T."/>
            <person name="Dalin E."/>
            <person name="Tice H."/>
            <person name="Bruce D."/>
            <person name="Goodwin L."/>
            <person name="Pitluck S."/>
            <person name="Chertkov O."/>
            <person name="Brettin T."/>
            <person name="Detter J.C."/>
            <person name="Han C."/>
            <person name="Kuske C.R."/>
            <person name="Schmutz J."/>
            <person name="Larimer F."/>
            <person name="Land M."/>
            <person name="Hauser L."/>
            <person name="Kyrpides N."/>
            <person name="Mikhailova N."/>
            <person name="Marx C."/>
            <person name="Richardson P."/>
        </authorList>
    </citation>
    <scope>NUCLEOTIDE SEQUENCE [LARGE SCALE GENOMIC DNA]</scope>
    <source>
        <strain evidence="10">BJ001</strain>
    </source>
</reference>
<dbReference type="Pfam" id="PF13432">
    <property type="entry name" value="TPR_16"/>
    <property type="match status" value="2"/>
</dbReference>
<dbReference type="KEGG" id="mpo:Mpop_3854"/>
<dbReference type="Gene3D" id="3.40.50.11380">
    <property type="match status" value="1"/>
</dbReference>
<name>B1Z9L7_METPB</name>
<dbReference type="RefSeq" id="WP_012455685.1">
    <property type="nucleotide sequence ID" value="NC_010725.1"/>
</dbReference>
<dbReference type="Proteomes" id="UP000007136">
    <property type="component" value="Chromosome"/>
</dbReference>
<keyword evidence="6" id="KW-0677">Repeat</keyword>
<evidence type="ECO:0000256" key="4">
    <source>
        <dbReference type="ARBA" id="ARBA00022676"/>
    </source>
</evidence>
<dbReference type="InterPro" id="IPR013105">
    <property type="entry name" value="TPR_2"/>
</dbReference>
<dbReference type="OrthoDB" id="146908at2"/>
<evidence type="ECO:0000256" key="1">
    <source>
        <dbReference type="ARBA" id="ARBA00004922"/>
    </source>
</evidence>
<keyword evidence="7 8" id="KW-0802">TPR repeat</keyword>
<proteinExistence type="inferred from homology"/>
<keyword evidence="5" id="KW-0808">Transferase</keyword>
<feature type="domain" description="O-GlcNAc transferase C-terminal" evidence="9">
    <location>
        <begin position="529"/>
        <end position="700"/>
    </location>
</feature>
<evidence type="ECO:0000256" key="3">
    <source>
        <dbReference type="ARBA" id="ARBA00011970"/>
    </source>
</evidence>
<dbReference type="eggNOG" id="COG3914">
    <property type="taxonomic scope" value="Bacteria"/>
</dbReference>
<dbReference type="Gene3D" id="3.40.50.2000">
    <property type="entry name" value="Glycogen Phosphorylase B"/>
    <property type="match status" value="1"/>
</dbReference>
<dbReference type="Pfam" id="PF07719">
    <property type="entry name" value="TPR_2"/>
    <property type="match status" value="1"/>
</dbReference>
<feature type="domain" description="O-GlcNAc transferase C-terminal" evidence="9">
    <location>
        <begin position="350"/>
        <end position="479"/>
    </location>
</feature>
<feature type="repeat" description="TPR" evidence="8">
    <location>
        <begin position="203"/>
        <end position="236"/>
    </location>
</feature>
<dbReference type="SUPFAM" id="SSF53756">
    <property type="entry name" value="UDP-Glycosyltransferase/glycogen phosphorylase"/>
    <property type="match status" value="1"/>
</dbReference>
<comment type="pathway">
    <text evidence="1">Protein modification; protein glycosylation.</text>
</comment>
<evidence type="ECO:0000313" key="10">
    <source>
        <dbReference type="EMBL" id="ACB81981.1"/>
    </source>
</evidence>
<dbReference type="SMART" id="SM00028">
    <property type="entry name" value="TPR"/>
    <property type="match status" value="7"/>
</dbReference>
<feature type="repeat" description="TPR" evidence="8">
    <location>
        <begin position="169"/>
        <end position="202"/>
    </location>
</feature>
<evidence type="ECO:0000256" key="5">
    <source>
        <dbReference type="ARBA" id="ARBA00022679"/>
    </source>
</evidence>
<feature type="repeat" description="TPR" evidence="8">
    <location>
        <begin position="271"/>
        <end position="304"/>
    </location>
</feature>
<comment type="similarity">
    <text evidence="2">Belongs to the glycosyltransferase 41 family. O-GlcNAc transferase subfamily.</text>
</comment>
<dbReference type="Pfam" id="PF13844">
    <property type="entry name" value="Glyco_transf_41"/>
    <property type="match status" value="2"/>
</dbReference>
<dbReference type="eggNOG" id="COG0457">
    <property type="taxonomic scope" value="Bacteria"/>
</dbReference>
<dbReference type="Gene3D" id="1.25.40.10">
    <property type="entry name" value="Tetratricopeptide repeat domain"/>
    <property type="match status" value="3"/>
</dbReference>
<dbReference type="PANTHER" id="PTHR44835">
    <property type="entry name" value="UDP-N-ACETYLGLUCOSAMINE--PEPTIDE N-ACETYLGLUCOSAMINYLTRANSFERASE SPINDLY-RELATED"/>
    <property type="match status" value="1"/>
</dbReference>
<evidence type="ECO:0000256" key="7">
    <source>
        <dbReference type="ARBA" id="ARBA00022803"/>
    </source>
</evidence>
<dbReference type="InterPro" id="IPR011990">
    <property type="entry name" value="TPR-like_helical_dom_sf"/>
</dbReference>
<sequence length="723" mass="79133">MLEHRTTRTLGRAAGKASAAEPVDRYLAKAATHRVAGRFDKARRNLRMALDAVPGHAAAHFELGLLTNRTEAPAAAVPHFVEALRAAPERPAYWLALATTLLTLNRVGEARALMERFRDKGLPDDETRRVLKDFVEQAFTLGQAHYEANDLTTAEILLDLVIGLDDTHAKATHLAGAAAARRGHHQQAYDLFSIAIYREPDNAAFFSSLGALLIILGDNSGAIAALEKAVTLDPDLAIAHSNLSGAFQRVSHHASAVSHAQRSIALNPNFSGAHINLGCGLKSLGRLPEAIASFDRALALDPRNVAAHSNRLFAKLYSEGVSPEDYAADARSFGTRLAEPLLRRRPFTNDRDPDRRLRVGFVSADLCTHAVARFIEPFMRHIDRERFETRAYMTQAGEDAVSARLRLLFDGWHNIAALDDDAAADLIEADAIDILVDLSGHSAGHRLLVFARKPAPVQVTWIGHPATTGLRAMDYRLTDFGHDEPGLTEVLHTETLWRLPYPLMCATYAPPEDIPPVRGCAPFEDNGFITFGVMNRFEKIGDRTLEAWAGILRALPESRLFLVAADVDKPEVRGQIEARLSRAGLPLDRIRLHPRVTSGYYALYYEVDIALDSFPYNGGTTSCDTLSMGVPLIALHGSHAADRAAAAILTAAGLPELVTETREDYVALAIALASDPVRLRALRSGLRERVFASPLMDHARHAAAAGEAFRAMWRRWVDADRSA</sequence>
<dbReference type="AlphaFoldDB" id="B1Z9L7"/>
<dbReference type="InterPro" id="IPR029489">
    <property type="entry name" value="OGT/SEC/SPY_C"/>
</dbReference>
<gene>
    <name evidence="10" type="ordered locus">Mpop_3854</name>
</gene>